<organism evidence="1 2">
    <name type="scientific">Kozakia baliensis</name>
    <dbReference type="NCBI Taxonomy" id="153496"/>
    <lineage>
        <taxon>Bacteria</taxon>
        <taxon>Pseudomonadati</taxon>
        <taxon>Pseudomonadota</taxon>
        <taxon>Alphaproteobacteria</taxon>
        <taxon>Acetobacterales</taxon>
        <taxon>Acetobacteraceae</taxon>
        <taxon>Kozakia</taxon>
    </lineage>
</organism>
<dbReference type="KEGG" id="kba:A0U89_03090"/>
<evidence type="ECO:0000313" key="2">
    <source>
        <dbReference type="Proteomes" id="UP000179145"/>
    </source>
</evidence>
<dbReference type="AlphaFoldDB" id="A0A1D8URK2"/>
<dbReference type="EMBL" id="CP014674">
    <property type="protein sequence ID" value="AOX16273.1"/>
    <property type="molecule type" value="Genomic_DNA"/>
</dbReference>
<accession>A0A1D8URK2</accession>
<evidence type="ECO:0000313" key="1">
    <source>
        <dbReference type="EMBL" id="AOX16273.1"/>
    </source>
</evidence>
<dbReference type="Proteomes" id="UP000179145">
    <property type="component" value="Chromosome"/>
</dbReference>
<sequence>MKTLSLDPTALPRLDIIGLANSGVIVRGERETPPDGIPAFVTAQGWQELLQRYADGNSDIAPRVLAALEQAIKRLLDHAATSFAQSTHNEIAPILSCPSDLFASNGTIQIAFVRDRQHPVACVLVGTVEQLRELIKNPPPKPS</sequence>
<name>A0A1D8URK2_9PROT</name>
<proteinExistence type="predicted"/>
<dbReference type="OrthoDB" id="7282359at2"/>
<dbReference type="STRING" id="153496.A0U89_03090"/>
<reference evidence="1 2" key="1">
    <citation type="journal article" date="2016" name="Microb. Cell Fact.">
        <title>Dissection of exopolysaccharide biosynthesis in Kozakia baliensis.</title>
        <authorList>
            <person name="Brandt J.U."/>
            <person name="Jakob F."/>
            <person name="Behr J."/>
            <person name="Geissler A.J."/>
            <person name="Vogel R.F."/>
        </authorList>
    </citation>
    <scope>NUCLEOTIDE SEQUENCE [LARGE SCALE GENOMIC DNA]</scope>
    <source>
        <strain evidence="1 2">DSM 14400</strain>
    </source>
</reference>
<dbReference type="RefSeq" id="WP_070402065.1">
    <property type="nucleotide sequence ID" value="NZ_BJVW01000002.1"/>
</dbReference>
<gene>
    <name evidence="1" type="ORF">A0U89_03090</name>
</gene>
<protein>
    <submittedName>
        <fullName evidence="1">Uncharacterized protein</fullName>
    </submittedName>
</protein>
<keyword evidence="2" id="KW-1185">Reference proteome</keyword>